<evidence type="ECO:0000256" key="2">
    <source>
        <dbReference type="ARBA" id="ARBA00023002"/>
    </source>
</evidence>
<dbReference type="CDD" id="cd05374">
    <property type="entry name" value="17beta-HSD-like_SDR_c"/>
    <property type="match status" value="1"/>
</dbReference>
<evidence type="ECO:0000256" key="1">
    <source>
        <dbReference type="ARBA" id="ARBA00006484"/>
    </source>
</evidence>
<comment type="similarity">
    <text evidence="1 3">Belongs to the short-chain dehydrogenases/reductases (SDR) family.</text>
</comment>
<dbReference type="PRINTS" id="PR00081">
    <property type="entry name" value="GDHRDH"/>
</dbReference>
<dbReference type="PRINTS" id="PR00080">
    <property type="entry name" value="SDRFAMILY"/>
</dbReference>
<dbReference type="SUPFAM" id="SSF51735">
    <property type="entry name" value="NAD(P)-binding Rossmann-fold domains"/>
    <property type="match status" value="1"/>
</dbReference>
<name>A0ABR4HNE8_9EURO</name>
<proteinExistence type="inferred from homology"/>
<evidence type="ECO:0000256" key="3">
    <source>
        <dbReference type="RuleBase" id="RU000363"/>
    </source>
</evidence>
<protein>
    <submittedName>
        <fullName evidence="4">Uncharacterized protein</fullName>
    </submittedName>
</protein>
<sequence>MSLVWLITGTSSGFGSEFVKQALSRGDKVIATARSVRNISHLKDLGAEVLQLDVTSPQSELNAKAAEAIAIFGRVDVLVNNAAFTQFGFLEDMSEDDYVEQFNTNVFGTINTTRSFLPYFRNRKSGTIVNIGSMSAWETYPGVGAYSASKAALRYVTDALDQEVSSIGIRVLLVEPGQFRTELLSAQNSIFAESRTPEYQDVAQVTFQTFRDVHGKQRGDPVKGVARIIDVVRSDNGAAGMGWPKELALGPDAVAVIRKKCEETLRMLVEWEEFSSGTDVV</sequence>
<comment type="caution">
    <text evidence="4">The sequence shown here is derived from an EMBL/GenBank/DDBJ whole genome shotgun (WGS) entry which is preliminary data.</text>
</comment>
<keyword evidence="2" id="KW-0560">Oxidoreductase</keyword>
<keyword evidence="5" id="KW-1185">Reference proteome</keyword>
<evidence type="ECO:0000313" key="5">
    <source>
        <dbReference type="Proteomes" id="UP001610334"/>
    </source>
</evidence>
<gene>
    <name evidence="4" type="ORF">BJX63DRAFT_441443</name>
</gene>
<dbReference type="EMBL" id="JBFXLT010000021">
    <property type="protein sequence ID" value="KAL2816689.1"/>
    <property type="molecule type" value="Genomic_DNA"/>
</dbReference>
<dbReference type="Pfam" id="PF00106">
    <property type="entry name" value="adh_short"/>
    <property type="match status" value="1"/>
</dbReference>
<reference evidence="4 5" key="1">
    <citation type="submission" date="2024-07" db="EMBL/GenBank/DDBJ databases">
        <title>Section-level genome sequencing and comparative genomics of Aspergillus sections Usti and Cavernicolus.</title>
        <authorList>
            <consortium name="Lawrence Berkeley National Laboratory"/>
            <person name="Nybo J.L."/>
            <person name="Vesth T.C."/>
            <person name="Theobald S."/>
            <person name="Frisvad J.C."/>
            <person name="Larsen T.O."/>
            <person name="Kjaerboelling I."/>
            <person name="Rothschild-Mancinelli K."/>
            <person name="Lyhne E.K."/>
            <person name="Kogle M.E."/>
            <person name="Barry K."/>
            <person name="Clum A."/>
            <person name="Na H."/>
            <person name="Ledsgaard L."/>
            <person name="Lin J."/>
            <person name="Lipzen A."/>
            <person name="Kuo A."/>
            <person name="Riley R."/>
            <person name="Mondo S."/>
            <person name="Labutti K."/>
            <person name="Haridas S."/>
            <person name="Pangalinan J."/>
            <person name="Salamov A.A."/>
            <person name="Simmons B.A."/>
            <person name="Magnuson J.K."/>
            <person name="Chen J."/>
            <person name="Drula E."/>
            <person name="Henrissat B."/>
            <person name="Wiebenga A."/>
            <person name="Lubbers R.J."/>
            <person name="Gomes A.C."/>
            <person name="Makela M.R."/>
            <person name="Stajich J."/>
            <person name="Grigoriev I.V."/>
            <person name="Mortensen U.H."/>
            <person name="De Vries R.P."/>
            <person name="Baker S.E."/>
            <person name="Andersen M.R."/>
        </authorList>
    </citation>
    <scope>NUCLEOTIDE SEQUENCE [LARGE SCALE GENOMIC DNA]</scope>
    <source>
        <strain evidence="4 5">CBS 588.65</strain>
    </source>
</reference>
<evidence type="ECO:0000313" key="4">
    <source>
        <dbReference type="EMBL" id="KAL2816689.1"/>
    </source>
</evidence>
<dbReference type="InterPro" id="IPR036291">
    <property type="entry name" value="NAD(P)-bd_dom_sf"/>
</dbReference>
<dbReference type="PANTHER" id="PTHR43976">
    <property type="entry name" value="SHORT CHAIN DEHYDROGENASE"/>
    <property type="match status" value="1"/>
</dbReference>
<dbReference type="PANTHER" id="PTHR43976:SF16">
    <property type="entry name" value="SHORT-CHAIN DEHYDROGENASE_REDUCTASE FAMILY PROTEIN"/>
    <property type="match status" value="1"/>
</dbReference>
<dbReference type="InterPro" id="IPR002347">
    <property type="entry name" value="SDR_fam"/>
</dbReference>
<dbReference type="Proteomes" id="UP001610334">
    <property type="component" value="Unassembled WGS sequence"/>
</dbReference>
<dbReference type="InterPro" id="IPR051911">
    <property type="entry name" value="SDR_oxidoreductase"/>
</dbReference>
<dbReference type="Gene3D" id="3.40.50.720">
    <property type="entry name" value="NAD(P)-binding Rossmann-like Domain"/>
    <property type="match status" value="1"/>
</dbReference>
<accession>A0ABR4HNE8</accession>
<organism evidence="4 5">
    <name type="scientific">Aspergillus granulosus</name>
    <dbReference type="NCBI Taxonomy" id="176169"/>
    <lineage>
        <taxon>Eukaryota</taxon>
        <taxon>Fungi</taxon>
        <taxon>Dikarya</taxon>
        <taxon>Ascomycota</taxon>
        <taxon>Pezizomycotina</taxon>
        <taxon>Eurotiomycetes</taxon>
        <taxon>Eurotiomycetidae</taxon>
        <taxon>Eurotiales</taxon>
        <taxon>Aspergillaceae</taxon>
        <taxon>Aspergillus</taxon>
        <taxon>Aspergillus subgen. Nidulantes</taxon>
    </lineage>
</organism>